<name>A0A8J3IPY0_9CHLR</name>
<evidence type="ECO:0000256" key="1">
    <source>
        <dbReference type="SAM" id="Phobius"/>
    </source>
</evidence>
<dbReference type="AlphaFoldDB" id="A0A8J3IPY0"/>
<dbReference type="RefSeq" id="WP_220207087.1">
    <property type="nucleotide sequence ID" value="NZ_BNJK01000001.1"/>
</dbReference>
<feature type="transmembrane region" description="Helical" evidence="1">
    <location>
        <begin position="137"/>
        <end position="156"/>
    </location>
</feature>
<dbReference type="EMBL" id="BNJK01000001">
    <property type="protein sequence ID" value="GHO96463.1"/>
    <property type="molecule type" value="Genomic_DNA"/>
</dbReference>
<feature type="transmembrane region" description="Helical" evidence="1">
    <location>
        <begin position="103"/>
        <end position="125"/>
    </location>
</feature>
<dbReference type="Proteomes" id="UP000597444">
    <property type="component" value="Unassembled WGS sequence"/>
</dbReference>
<proteinExistence type="predicted"/>
<feature type="transmembrane region" description="Helical" evidence="1">
    <location>
        <begin position="6"/>
        <end position="26"/>
    </location>
</feature>
<reference evidence="2" key="1">
    <citation type="submission" date="2020-10" db="EMBL/GenBank/DDBJ databases">
        <title>Taxonomic study of unclassified bacteria belonging to the class Ktedonobacteria.</title>
        <authorList>
            <person name="Yabe S."/>
            <person name="Wang C.M."/>
            <person name="Zheng Y."/>
            <person name="Sakai Y."/>
            <person name="Cavaletti L."/>
            <person name="Monciardini P."/>
            <person name="Donadio S."/>
        </authorList>
    </citation>
    <scope>NUCLEOTIDE SEQUENCE</scope>
    <source>
        <strain evidence="2">ID150040</strain>
    </source>
</reference>
<feature type="transmembrane region" description="Helical" evidence="1">
    <location>
        <begin position="71"/>
        <end position="91"/>
    </location>
</feature>
<protein>
    <submittedName>
        <fullName evidence="2">Uncharacterized protein</fullName>
    </submittedName>
</protein>
<accession>A0A8J3IPY0</accession>
<keyword evidence="1" id="KW-0472">Membrane</keyword>
<evidence type="ECO:0000313" key="2">
    <source>
        <dbReference type="EMBL" id="GHO96463.1"/>
    </source>
</evidence>
<organism evidence="2 3">
    <name type="scientific">Reticulibacter mediterranei</name>
    <dbReference type="NCBI Taxonomy" id="2778369"/>
    <lineage>
        <taxon>Bacteria</taxon>
        <taxon>Bacillati</taxon>
        <taxon>Chloroflexota</taxon>
        <taxon>Ktedonobacteria</taxon>
        <taxon>Ktedonobacterales</taxon>
        <taxon>Reticulibacteraceae</taxon>
        <taxon>Reticulibacter</taxon>
    </lineage>
</organism>
<sequence length="189" mass="20539">MIPDSFTNFFVASTGAGAALLGLLFVSISISPEDKISENAEVERRVSAQGALTLLINAFFISLAALLPGNYGIPVIIFAGISFVLTLRNSVTLLRPHPEESLLSSRLTVVTVNLLTYIAQGYYGILLIVDPKNPVPVYYLTNLLLVVYVLGIFRAWQLLGGMRKQRKPQFVAHPLPSTSGNEQVTTPAH</sequence>
<keyword evidence="1" id="KW-0812">Transmembrane</keyword>
<keyword evidence="1" id="KW-1133">Transmembrane helix</keyword>
<evidence type="ECO:0000313" key="3">
    <source>
        <dbReference type="Proteomes" id="UP000597444"/>
    </source>
</evidence>
<comment type="caution">
    <text evidence="2">The sequence shown here is derived from an EMBL/GenBank/DDBJ whole genome shotgun (WGS) entry which is preliminary data.</text>
</comment>
<feature type="transmembrane region" description="Helical" evidence="1">
    <location>
        <begin position="46"/>
        <end position="65"/>
    </location>
</feature>
<keyword evidence="3" id="KW-1185">Reference proteome</keyword>
<gene>
    <name evidence="2" type="ORF">KSF_065110</name>
</gene>